<gene>
    <name evidence="7" type="ORF">J2S57_005854</name>
</gene>
<comment type="similarity">
    <text evidence="2">Belongs to the oxidase-dependent Fe transporter (OFeT) (TC 9.A.10.1) family.</text>
</comment>
<dbReference type="Pfam" id="PF03239">
    <property type="entry name" value="FTR1"/>
    <property type="match status" value="1"/>
</dbReference>
<evidence type="ECO:0000256" key="3">
    <source>
        <dbReference type="ARBA" id="ARBA00022692"/>
    </source>
</evidence>
<dbReference type="PANTHER" id="PTHR31632:SF2">
    <property type="entry name" value="PLASMA MEMBRANE IRON PERMEASE"/>
    <property type="match status" value="1"/>
</dbReference>
<evidence type="ECO:0000256" key="2">
    <source>
        <dbReference type="ARBA" id="ARBA00008333"/>
    </source>
</evidence>
<dbReference type="NCBIfam" id="NF041756">
    <property type="entry name" value="EfeU"/>
    <property type="match status" value="1"/>
</dbReference>
<feature type="transmembrane region" description="Helical" evidence="6">
    <location>
        <begin position="72"/>
        <end position="92"/>
    </location>
</feature>
<comment type="subcellular location">
    <subcellularLocation>
        <location evidence="1">Membrane</location>
        <topology evidence="1">Multi-pass membrane protein</topology>
    </subcellularLocation>
</comment>
<feature type="transmembrane region" description="Helical" evidence="6">
    <location>
        <begin position="245"/>
        <end position="264"/>
    </location>
</feature>
<dbReference type="PANTHER" id="PTHR31632">
    <property type="entry name" value="IRON TRANSPORTER FTH1"/>
    <property type="match status" value="1"/>
</dbReference>
<keyword evidence="5 6" id="KW-0472">Membrane</keyword>
<evidence type="ECO:0000313" key="7">
    <source>
        <dbReference type="EMBL" id="MDP9830105.1"/>
    </source>
</evidence>
<sequence>MFANYLIGLREGLEAALVVSILVAYLVKAGRRDRLALVAAGVLLAIALSVAFGAFLTYTSTTLLQDFKQQELFGGTLSAIAVVFVTAMVFWMRKTARNLRAELDGRLTQALEVGAWAVALTAFLAVGREGLETALFFWSAVQAAGSTTSPVVGFSLGIVTAVVLAWLLYNRTLKLNLARFFTWTGAGLIVIAAGVLAYAVHDLQEAGVIPGLYSLAFDISAVIPPSSWYGTLLKGVLNLSPQTTWAQAIAWTAYFVPVMTLFVLGTRRAGIRKQETTHA</sequence>
<dbReference type="RefSeq" id="WP_307248968.1">
    <property type="nucleotide sequence ID" value="NZ_JAUSQZ010000001.1"/>
</dbReference>
<dbReference type="InterPro" id="IPR004923">
    <property type="entry name" value="FTR1/Fip1/EfeU"/>
</dbReference>
<evidence type="ECO:0000256" key="4">
    <source>
        <dbReference type="ARBA" id="ARBA00022989"/>
    </source>
</evidence>
<dbReference type="Proteomes" id="UP001235712">
    <property type="component" value="Unassembled WGS sequence"/>
</dbReference>
<keyword evidence="8" id="KW-1185">Reference proteome</keyword>
<feature type="transmembrane region" description="Helical" evidence="6">
    <location>
        <begin position="151"/>
        <end position="169"/>
    </location>
</feature>
<keyword evidence="3 6" id="KW-0812">Transmembrane</keyword>
<organism evidence="7 8">
    <name type="scientific">Kineosporia succinea</name>
    <dbReference type="NCBI Taxonomy" id="84632"/>
    <lineage>
        <taxon>Bacteria</taxon>
        <taxon>Bacillati</taxon>
        <taxon>Actinomycetota</taxon>
        <taxon>Actinomycetes</taxon>
        <taxon>Kineosporiales</taxon>
        <taxon>Kineosporiaceae</taxon>
        <taxon>Kineosporia</taxon>
    </lineage>
</organism>
<feature type="transmembrane region" description="Helical" evidence="6">
    <location>
        <begin position="181"/>
        <end position="200"/>
    </location>
</feature>
<evidence type="ECO:0000256" key="6">
    <source>
        <dbReference type="SAM" id="Phobius"/>
    </source>
</evidence>
<protein>
    <submittedName>
        <fullName evidence="7">High-affinity iron transporter</fullName>
    </submittedName>
</protein>
<evidence type="ECO:0000256" key="1">
    <source>
        <dbReference type="ARBA" id="ARBA00004141"/>
    </source>
</evidence>
<name>A0ABT9PDP4_9ACTN</name>
<evidence type="ECO:0000256" key="5">
    <source>
        <dbReference type="ARBA" id="ARBA00023136"/>
    </source>
</evidence>
<proteinExistence type="inferred from homology"/>
<reference evidence="7 8" key="1">
    <citation type="submission" date="2023-07" db="EMBL/GenBank/DDBJ databases">
        <title>Sequencing the genomes of 1000 actinobacteria strains.</title>
        <authorList>
            <person name="Klenk H.-P."/>
        </authorList>
    </citation>
    <scope>NUCLEOTIDE SEQUENCE [LARGE SCALE GENOMIC DNA]</scope>
    <source>
        <strain evidence="7 8">DSM 44388</strain>
    </source>
</reference>
<dbReference type="EMBL" id="JAUSQZ010000001">
    <property type="protein sequence ID" value="MDP9830105.1"/>
    <property type="molecule type" value="Genomic_DNA"/>
</dbReference>
<accession>A0ABT9PDP4</accession>
<feature type="transmembrane region" description="Helical" evidence="6">
    <location>
        <begin position="113"/>
        <end position="131"/>
    </location>
</feature>
<keyword evidence="4 6" id="KW-1133">Transmembrane helix</keyword>
<comment type="caution">
    <text evidence="7">The sequence shown here is derived from an EMBL/GenBank/DDBJ whole genome shotgun (WGS) entry which is preliminary data.</text>
</comment>
<feature type="transmembrane region" description="Helical" evidence="6">
    <location>
        <begin position="35"/>
        <end position="60"/>
    </location>
</feature>
<evidence type="ECO:0000313" key="8">
    <source>
        <dbReference type="Proteomes" id="UP001235712"/>
    </source>
</evidence>